<evidence type="ECO:0000313" key="2">
    <source>
        <dbReference type="Proteomes" id="UP001056708"/>
    </source>
</evidence>
<sequence>MAIALMKPETPRGDVLEEGDDRRLEPDGAGCLRSPFFPGLVLDVKELLAGEMGPVLMR</sequence>
<keyword evidence="2" id="KW-1185">Reference proteome</keyword>
<dbReference type="EMBL" id="CP098611">
    <property type="protein sequence ID" value="USR89911.1"/>
    <property type="molecule type" value="Genomic_DNA"/>
</dbReference>
<gene>
    <name evidence="1" type="ORF">NEA10_13715</name>
</gene>
<dbReference type="RefSeq" id="WP_252661256.1">
    <property type="nucleotide sequence ID" value="NZ_CP098611.1"/>
</dbReference>
<dbReference type="Proteomes" id="UP001056708">
    <property type="component" value="Chromosome"/>
</dbReference>
<accession>A0ABY5ALU7</accession>
<reference evidence="1" key="1">
    <citation type="submission" date="2022-06" db="EMBL/GenBank/DDBJ databases">
        <title>Genome sequence of Phormidium yuhuli AB48 isolated from an industrial photobioreactor environment.</title>
        <authorList>
            <person name="Qiu Y."/>
            <person name="Noonan A.J.C."/>
            <person name="Dofher K."/>
            <person name="Koch M."/>
            <person name="Kieft B."/>
            <person name="Lin X."/>
            <person name="Ziels R.M."/>
            <person name="Hallam S.J."/>
        </authorList>
    </citation>
    <scope>NUCLEOTIDE SEQUENCE</scope>
    <source>
        <strain evidence="1">AB48</strain>
    </source>
</reference>
<evidence type="ECO:0000313" key="1">
    <source>
        <dbReference type="EMBL" id="USR89911.1"/>
    </source>
</evidence>
<proteinExistence type="predicted"/>
<organism evidence="1 2">
    <name type="scientific">Phormidium yuhuli AB48</name>
    <dbReference type="NCBI Taxonomy" id="2940671"/>
    <lineage>
        <taxon>Bacteria</taxon>
        <taxon>Bacillati</taxon>
        <taxon>Cyanobacteriota</taxon>
        <taxon>Cyanophyceae</taxon>
        <taxon>Oscillatoriophycideae</taxon>
        <taxon>Oscillatoriales</taxon>
        <taxon>Oscillatoriaceae</taxon>
        <taxon>Phormidium</taxon>
        <taxon>Phormidium yuhuli</taxon>
    </lineage>
</organism>
<name>A0ABY5ALU7_9CYAN</name>
<protein>
    <submittedName>
        <fullName evidence="1">Uncharacterized protein</fullName>
    </submittedName>
</protein>